<dbReference type="GO" id="GO:0004984">
    <property type="term" value="F:olfactory receptor activity"/>
    <property type="evidence" value="ECO:0007669"/>
    <property type="project" value="InterPro"/>
</dbReference>
<keyword evidence="7 11" id="KW-0297">G-protein coupled receptor</keyword>
<feature type="transmembrane region" description="Helical" evidence="12">
    <location>
        <begin position="141"/>
        <end position="162"/>
    </location>
</feature>
<evidence type="ECO:0000256" key="3">
    <source>
        <dbReference type="ARBA" id="ARBA00022606"/>
    </source>
</evidence>
<evidence type="ECO:0000256" key="8">
    <source>
        <dbReference type="ARBA" id="ARBA00023136"/>
    </source>
</evidence>
<keyword evidence="10 11" id="KW-0807">Transducer</keyword>
<feature type="transmembrane region" description="Helical" evidence="12">
    <location>
        <begin position="26"/>
        <end position="48"/>
    </location>
</feature>
<feature type="transmembrane region" description="Helical" evidence="12">
    <location>
        <begin position="102"/>
        <end position="120"/>
    </location>
</feature>
<dbReference type="InterPro" id="IPR000725">
    <property type="entry name" value="Olfact_rcpt"/>
</dbReference>
<gene>
    <name evidence="14" type="ORF">GDO54_003787</name>
</gene>
<dbReference type="InterPro" id="IPR050516">
    <property type="entry name" value="Olfactory_GPCR"/>
</dbReference>
<keyword evidence="6 12" id="KW-1133">Transmembrane helix</keyword>
<dbReference type="GO" id="GO:0005886">
    <property type="term" value="C:plasma membrane"/>
    <property type="evidence" value="ECO:0007669"/>
    <property type="project" value="UniProtKB-SubCell"/>
</dbReference>
<evidence type="ECO:0000256" key="4">
    <source>
        <dbReference type="ARBA" id="ARBA00022692"/>
    </source>
</evidence>
<dbReference type="PRINTS" id="PR00237">
    <property type="entry name" value="GPCRRHODOPSN"/>
</dbReference>
<evidence type="ECO:0000256" key="9">
    <source>
        <dbReference type="ARBA" id="ARBA00023170"/>
    </source>
</evidence>
<comment type="subcellular location">
    <subcellularLocation>
        <location evidence="1 12">Cell membrane</location>
        <topology evidence="1 12">Multi-pass membrane protein</topology>
    </subcellularLocation>
</comment>
<reference evidence="14" key="1">
    <citation type="thesis" date="2020" institute="ProQuest LLC" country="789 East Eisenhower Parkway, Ann Arbor, MI, USA">
        <title>Comparative Genomics and Chromosome Evolution.</title>
        <authorList>
            <person name="Mudd A.B."/>
        </authorList>
    </citation>
    <scope>NUCLEOTIDE SEQUENCE</scope>
    <source>
        <strain evidence="14">1538</strain>
        <tissue evidence="14">Blood</tissue>
    </source>
</reference>
<organism evidence="14 15">
    <name type="scientific">Pyxicephalus adspersus</name>
    <name type="common">African bullfrog</name>
    <dbReference type="NCBI Taxonomy" id="30357"/>
    <lineage>
        <taxon>Eukaryota</taxon>
        <taxon>Metazoa</taxon>
        <taxon>Chordata</taxon>
        <taxon>Craniata</taxon>
        <taxon>Vertebrata</taxon>
        <taxon>Euteleostomi</taxon>
        <taxon>Amphibia</taxon>
        <taxon>Batrachia</taxon>
        <taxon>Anura</taxon>
        <taxon>Neobatrachia</taxon>
        <taxon>Ranoidea</taxon>
        <taxon>Pyxicephalidae</taxon>
        <taxon>Pyxicephalinae</taxon>
        <taxon>Pyxicephalus</taxon>
    </lineage>
</organism>
<feature type="domain" description="G-protein coupled receptors family 1 profile" evidence="13">
    <location>
        <begin position="41"/>
        <end position="289"/>
    </location>
</feature>
<keyword evidence="4 11" id="KW-0812">Transmembrane</keyword>
<comment type="similarity">
    <text evidence="11">Belongs to the G-protein coupled receptor 1 family.</text>
</comment>
<evidence type="ECO:0000256" key="6">
    <source>
        <dbReference type="ARBA" id="ARBA00022989"/>
    </source>
</evidence>
<dbReference type="FunFam" id="1.20.1070.10:FF:000001">
    <property type="entry name" value="Olfactory receptor"/>
    <property type="match status" value="1"/>
</dbReference>
<dbReference type="InterPro" id="IPR017452">
    <property type="entry name" value="GPCR_Rhodpsn_7TM"/>
</dbReference>
<dbReference type="PROSITE" id="PS00237">
    <property type="entry name" value="G_PROTEIN_RECEP_F1_1"/>
    <property type="match status" value="1"/>
</dbReference>
<dbReference type="CDD" id="cd13954">
    <property type="entry name" value="7tmA_OR"/>
    <property type="match status" value="1"/>
</dbReference>
<comment type="caution">
    <text evidence="14">The sequence shown here is derived from an EMBL/GenBank/DDBJ whole genome shotgun (WGS) entry which is preliminary data.</text>
</comment>
<dbReference type="Pfam" id="PF13853">
    <property type="entry name" value="7tm_4"/>
    <property type="match status" value="1"/>
</dbReference>
<dbReference type="EMBL" id="DYDO01000011">
    <property type="protein sequence ID" value="DBA16391.1"/>
    <property type="molecule type" value="Genomic_DNA"/>
</dbReference>
<dbReference type="AlphaFoldDB" id="A0AAV2ZJZ8"/>
<dbReference type="Gene3D" id="1.20.1070.10">
    <property type="entry name" value="Rhodopsin 7-helix transmembrane proteins"/>
    <property type="match status" value="1"/>
</dbReference>
<evidence type="ECO:0000256" key="12">
    <source>
        <dbReference type="RuleBase" id="RU363047"/>
    </source>
</evidence>
<dbReference type="Proteomes" id="UP001181693">
    <property type="component" value="Unassembled WGS sequence"/>
</dbReference>
<keyword evidence="9 11" id="KW-0675">Receptor</keyword>
<keyword evidence="3 12" id="KW-0716">Sensory transduction</keyword>
<name>A0AAV2ZJZ8_PYXAD</name>
<proteinExistence type="inferred from homology"/>
<accession>A0AAV2ZJZ8</accession>
<keyword evidence="2 12" id="KW-1003">Cell membrane</keyword>
<feature type="transmembrane region" description="Helical" evidence="12">
    <location>
        <begin position="271"/>
        <end position="291"/>
    </location>
</feature>
<sequence>MAFANGTEFNEFFLAGLSDISELQSLMFLLFFCIYVITVLTNVAIIIITCLSPNLHTPMYFFLSSFSFLEICYVSSTIPKMLSNILAKHKTISYSGCVTQMYWFLLLGGAECYMLAAMAYDRYNAICRPLLYSVILSKRTCIQLIFGSWIIGAVNALIHTALTFTLPFCTNKINHFFCDIPPLLKLACTNTWVNEMTVFLISGSVIVGSFILTMISYVKIISAILNIQINSGRKKTFSTCASHFVVVIIFYGSGIFMYFRPKSSYSLDQDRLIAVMYTIIAPLLNPFIYTCRNSDVKAAARKLLDQIIITGKL</sequence>
<evidence type="ECO:0000313" key="15">
    <source>
        <dbReference type="Proteomes" id="UP001181693"/>
    </source>
</evidence>
<evidence type="ECO:0000259" key="13">
    <source>
        <dbReference type="PROSITE" id="PS50262"/>
    </source>
</evidence>
<evidence type="ECO:0000256" key="11">
    <source>
        <dbReference type="RuleBase" id="RU000688"/>
    </source>
</evidence>
<evidence type="ECO:0000256" key="7">
    <source>
        <dbReference type="ARBA" id="ARBA00023040"/>
    </source>
</evidence>
<evidence type="ECO:0000256" key="2">
    <source>
        <dbReference type="ARBA" id="ARBA00022475"/>
    </source>
</evidence>
<evidence type="ECO:0000256" key="1">
    <source>
        <dbReference type="ARBA" id="ARBA00004651"/>
    </source>
</evidence>
<feature type="transmembrane region" description="Helical" evidence="12">
    <location>
        <begin position="60"/>
        <end position="82"/>
    </location>
</feature>
<dbReference type="PANTHER" id="PTHR26452">
    <property type="entry name" value="OLFACTORY RECEPTOR"/>
    <property type="match status" value="1"/>
</dbReference>
<protein>
    <recommendedName>
        <fullName evidence="12">Olfactory receptor</fullName>
    </recommendedName>
</protein>
<dbReference type="InterPro" id="IPR000276">
    <property type="entry name" value="GPCR_Rhodpsn"/>
</dbReference>
<keyword evidence="8 12" id="KW-0472">Membrane</keyword>
<evidence type="ECO:0000256" key="5">
    <source>
        <dbReference type="ARBA" id="ARBA00022725"/>
    </source>
</evidence>
<evidence type="ECO:0000313" key="14">
    <source>
        <dbReference type="EMBL" id="DBA16391.1"/>
    </source>
</evidence>
<keyword evidence="15" id="KW-1185">Reference proteome</keyword>
<dbReference type="GO" id="GO:0004930">
    <property type="term" value="F:G protein-coupled receptor activity"/>
    <property type="evidence" value="ECO:0007669"/>
    <property type="project" value="UniProtKB-KW"/>
</dbReference>
<dbReference type="PRINTS" id="PR00245">
    <property type="entry name" value="OLFACTORYR"/>
</dbReference>
<dbReference type="SUPFAM" id="SSF81321">
    <property type="entry name" value="Family A G protein-coupled receptor-like"/>
    <property type="match status" value="1"/>
</dbReference>
<evidence type="ECO:0000256" key="10">
    <source>
        <dbReference type="ARBA" id="ARBA00023224"/>
    </source>
</evidence>
<feature type="transmembrane region" description="Helical" evidence="12">
    <location>
        <begin position="199"/>
        <end position="225"/>
    </location>
</feature>
<feature type="transmembrane region" description="Helical" evidence="12">
    <location>
        <begin position="237"/>
        <end position="259"/>
    </location>
</feature>
<keyword evidence="5 12" id="KW-0552">Olfaction</keyword>
<dbReference type="PROSITE" id="PS50262">
    <property type="entry name" value="G_PROTEIN_RECEP_F1_2"/>
    <property type="match status" value="1"/>
</dbReference>